<name>A0ABM4BWA2_HYDVU</name>
<evidence type="ECO:0000256" key="2">
    <source>
        <dbReference type="SAM" id="MobiDB-lite"/>
    </source>
</evidence>
<feature type="compositionally biased region" description="Polar residues" evidence="2">
    <location>
        <begin position="342"/>
        <end position="355"/>
    </location>
</feature>
<evidence type="ECO:0000313" key="4">
    <source>
        <dbReference type="Proteomes" id="UP001652625"/>
    </source>
</evidence>
<organism evidence="4 5">
    <name type="scientific">Hydra vulgaris</name>
    <name type="common">Hydra</name>
    <name type="synonym">Hydra attenuata</name>
    <dbReference type="NCBI Taxonomy" id="6087"/>
    <lineage>
        <taxon>Eukaryota</taxon>
        <taxon>Metazoa</taxon>
        <taxon>Cnidaria</taxon>
        <taxon>Hydrozoa</taxon>
        <taxon>Hydroidolina</taxon>
        <taxon>Anthoathecata</taxon>
        <taxon>Aplanulata</taxon>
        <taxon>Hydridae</taxon>
        <taxon>Hydra</taxon>
    </lineage>
</organism>
<protein>
    <submittedName>
        <fullName evidence="5">Uncharacterized protein LOC136071861</fullName>
    </submittedName>
</protein>
<feature type="compositionally biased region" description="Polar residues" evidence="2">
    <location>
        <begin position="593"/>
        <end position="610"/>
    </location>
</feature>
<evidence type="ECO:0000259" key="3">
    <source>
        <dbReference type="PROSITE" id="PS50245"/>
    </source>
</evidence>
<dbReference type="Pfam" id="PF01302">
    <property type="entry name" value="CAP_GLY"/>
    <property type="match status" value="1"/>
</dbReference>
<feature type="region of interest" description="Disordered" evidence="2">
    <location>
        <begin position="325"/>
        <end position="355"/>
    </location>
</feature>
<dbReference type="Gene3D" id="2.30.30.190">
    <property type="entry name" value="CAP Gly-rich-like domain"/>
    <property type="match status" value="1"/>
</dbReference>
<feature type="region of interest" description="Disordered" evidence="2">
    <location>
        <begin position="593"/>
        <end position="624"/>
    </location>
</feature>
<dbReference type="InterPro" id="IPR000938">
    <property type="entry name" value="CAP-Gly_domain"/>
</dbReference>
<reference evidence="5" key="1">
    <citation type="submission" date="2025-08" db="UniProtKB">
        <authorList>
            <consortium name="RefSeq"/>
        </authorList>
    </citation>
    <scope>IDENTIFICATION</scope>
</reference>
<feature type="coiled-coil region" evidence="1">
    <location>
        <begin position="364"/>
        <end position="583"/>
    </location>
</feature>
<dbReference type="InterPro" id="IPR036859">
    <property type="entry name" value="CAP-Gly_dom_sf"/>
</dbReference>
<feature type="domain" description="CAP-Gly" evidence="3">
    <location>
        <begin position="767"/>
        <end position="809"/>
    </location>
</feature>
<dbReference type="RefSeq" id="XP_065653468.1">
    <property type="nucleotide sequence ID" value="XM_065797396.1"/>
</dbReference>
<feature type="compositionally biased region" description="Basic and acidic residues" evidence="2">
    <location>
        <begin position="328"/>
        <end position="341"/>
    </location>
</feature>
<keyword evidence="1" id="KW-0175">Coiled coil</keyword>
<keyword evidence="4" id="KW-1185">Reference proteome</keyword>
<accession>A0ABM4BWA2</accession>
<dbReference type="GeneID" id="136071861"/>
<gene>
    <name evidence="5" type="primary">LOC136071861</name>
</gene>
<dbReference type="SUPFAM" id="SSF74924">
    <property type="entry name" value="Cap-Gly domain"/>
    <property type="match status" value="1"/>
</dbReference>
<sequence length="818" mass="94055">MNCPFCGESVLDQNELQLHQVDTCPAFQIDENAPSVASIRFRWLFGQKVNGDVIYLLLTKEINNVELRKNGDTFESDIVNLKEGLYGGQLIADNDIISLAEFVVSKTYHFIYLQPEKEFSTSSSDELHNTDLEQDREFQASQYSDYQYEAENEADHQFFDETDNERRVLGSKLSEEDFLVTSATQLNRMHKGIRTEDSTLKNITDFEDSLNEEETINQNRNVFGKTHFKNDEQINKIFSTERSNKQNTLPSKRSSQISDALLTCDNAISRNTLPRDNKTVSTKTDGNLFLRQRSLPCANRNDNAGINEILKELSMHEKFLSNGHNTSFKHESEQVPNKENENVTSNGYHPTVLSKSSKNGFDGQGCLMKENEDLKNRIQIYEKQINGLKKEVQRLFDLNVNYKEIKCELETKCQSYDDEVARMNRKISTLQKEKDLVIERSQQEIINMQMSVNELEERCNSLNHLLLRTDREHQELLSELSEENSPRLLESYKHRCNELEKENKTLSENYKNLEAAHCLHDEEMKREINNLQEVIDMLKKDQTQAKCFPFFDVNLSSNTKKNMEKVSKENEHLKSKLKAMRLQSELSANSLKDSLARNSRTSSLVNQVDSSSHEDSLQIEQSDNYKSNDVITDTTLNSANFMSHSVKTNVDEQLSKVLSSKSSIDDILKRYSSESYSNEFKKTGKTYNRENQLYSTSHYSSTFSRPKSQSLDRGMDRIGFDQGEINTRSLTKLPFCPSTINDLTIGMKVSVSRSGKRLSRGVVKWIGHLPNQQGDYVGVELENTTGRNSGDFEGYLYFNCKPNSGLFVKFKKIIMAWK</sequence>
<evidence type="ECO:0000256" key="1">
    <source>
        <dbReference type="SAM" id="Coils"/>
    </source>
</evidence>
<evidence type="ECO:0000313" key="5">
    <source>
        <dbReference type="RefSeq" id="XP_065653468.1"/>
    </source>
</evidence>
<proteinExistence type="predicted"/>
<dbReference type="Proteomes" id="UP001652625">
    <property type="component" value="Chromosome 05"/>
</dbReference>
<dbReference type="SMART" id="SM01052">
    <property type="entry name" value="CAP_GLY"/>
    <property type="match status" value="1"/>
</dbReference>
<dbReference type="PROSITE" id="PS50245">
    <property type="entry name" value="CAP_GLY_2"/>
    <property type="match status" value="1"/>
</dbReference>